<dbReference type="InterPro" id="IPR052953">
    <property type="entry name" value="Ser-rich/MCO-related"/>
</dbReference>
<proteinExistence type="predicted"/>
<keyword evidence="1" id="KW-0732">Signal</keyword>
<evidence type="ECO:0000256" key="1">
    <source>
        <dbReference type="SAM" id="SignalP"/>
    </source>
</evidence>
<dbReference type="EMBL" id="JARKIB010000018">
    <property type="protein sequence ID" value="KAJ7769347.1"/>
    <property type="molecule type" value="Genomic_DNA"/>
</dbReference>
<accession>A0AAD7JPP5</accession>
<dbReference type="PANTHER" id="PTHR34883:SF4">
    <property type="entry name" value="CUPREDOXIN"/>
    <property type="match status" value="1"/>
</dbReference>
<dbReference type="AlphaFoldDB" id="A0AAD7JPP5"/>
<keyword evidence="3" id="KW-1185">Reference proteome</keyword>
<evidence type="ECO:0000313" key="3">
    <source>
        <dbReference type="Proteomes" id="UP001215598"/>
    </source>
</evidence>
<dbReference type="Gene3D" id="2.60.40.420">
    <property type="entry name" value="Cupredoxins - blue copper proteins"/>
    <property type="match status" value="1"/>
</dbReference>
<evidence type="ECO:0000313" key="2">
    <source>
        <dbReference type="EMBL" id="KAJ7769347.1"/>
    </source>
</evidence>
<gene>
    <name evidence="2" type="ORF">B0H16DRAFT_1715819</name>
</gene>
<name>A0AAD7JPP5_9AGAR</name>
<dbReference type="Proteomes" id="UP001215598">
    <property type="component" value="Unassembled WGS sequence"/>
</dbReference>
<feature type="signal peptide" evidence="1">
    <location>
        <begin position="1"/>
        <end position="17"/>
    </location>
</feature>
<dbReference type="PANTHER" id="PTHR34883">
    <property type="entry name" value="SERINE-RICH PROTEIN, PUTATIVE-RELATED-RELATED"/>
    <property type="match status" value="1"/>
</dbReference>
<organism evidence="2 3">
    <name type="scientific">Mycena metata</name>
    <dbReference type="NCBI Taxonomy" id="1033252"/>
    <lineage>
        <taxon>Eukaryota</taxon>
        <taxon>Fungi</taxon>
        <taxon>Dikarya</taxon>
        <taxon>Basidiomycota</taxon>
        <taxon>Agaricomycotina</taxon>
        <taxon>Agaricomycetes</taxon>
        <taxon>Agaricomycetidae</taxon>
        <taxon>Agaricales</taxon>
        <taxon>Marasmiineae</taxon>
        <taxon>Mycenaceae</taxon>
        <taxon>Mycena</taxon>
    </lineage>
</organism>
<comment type="caution">
    <text evidence="2">The sequence shown here is derived from an EMBL/GenBank/DDBJ whole genome shotgun (WGS) entry which is preliminary data.</text>
</comment>
<protein>
    <submittedName>
        <fullName evidence="2">Uncharacterized protein</fullName>
    </submittedName>
</protein>
<sequence length="141" mass="14690">MLFKVLLLAALSPAIFAVDHQIILGQNNSLAFTPDQVVADIGDTLTFIVVSRNHSTTTTVFSGAVCPPPAGGVGENGWDSGFLSSLDGSTPQFVYTVVDTAPHFAACAQAAGAHCRAGMTFALNPTAYMTYDEFNANAMAS</sequence>
<dbReference type="InterPro" id="IPR008972">
    <property type="entry name" value="Cupredoxin"/>
</dbReference>
<reference evidence="2" key="1">
    <citation type="submission" date="2023-03" db="EMBL/GenBank/DDBJ databases">
        <title>Massive genome expansion in bonnet fungi (Mycena s.s.) driven by repeated elements and novel gene families across ecological guilds.</title>
        <authorList>
            <consortium name="Lawrence Berkeley National Laboratory"/>
            <person name="Harder C.B."/>
            <person name="Miyauchi S."/>
            <person name="Viragh M."/>
            <person name="Kuo A."/>
            <person name="Thoen E."/>
            <person name="Andreopoulos B."/>
            <person name="Lu D."/>
            <person name="Skrede I."/>
            <person name="Drula E."/>
            <person name="Henrissat B."/>
            <person name="Morin E."/>
            <person name="Kohler A."/>
            <person name="Barry K."/>
            <person name="LaButti K."/>
            <person name="Morin E."/>
            <person name="Salamov A."/>
            <person name="Lipzen A."/>
            <person name="Mereny Z."/>
            <person name="Hegedus B."/>
            <person name="Baldrian P."/>
            <person name="Stursova M."/>
            <person name="Weitz H."/>
            <person name="Taylor A."/>
            <person name="Grigoriev I.V."/>
            <person name="Nagy L.G."/>
            <person name="Martin F."/>
            <person name="Kauserud H."/>
        </authorList>
    </citation>
    <scope>NUCLEOTIDE SEQUENCE</scope>
    <source>
        <strain evidence="2">CBHHK182m</strain>
    </source>
</reference>
<feature type="chain" id="PRO_5041938313" evidence="1">
    <location>
        <begin position="18"/>
        <end position="141"/>
    </location>
</feature>
<dbReference type="SUPFAM" id="SSF49503">
    <property type="entry name" value="Cupredoxins"/>
    <property type="match status" value="1"/>
</dbReference>